<dbReference type="GO" id="GO:0005737">
    <property type="term" value="C:cytoplasm"/>
    <property type="evidence" value="ECO:0007669"/>
    <property type="project" value="InterPro"/>
</dbReference>
<dbReference type="Proteomes" id="UP000803884">
    <property type="component" value="Unassembled WGS sequence"/>
</dbReference>
<reference evidence="3 4" key="1">
    <citation type="journal article" date="2020" name="Microbiol. Resour. Announc.">
        <title>Draft Genome Sequence of a Cladosporium Species Isolated from the Mesophotic Ascidian Didemnum maculosum.</title>
        <authorList>
            <person name="Gioti A."/>
            <person name="Siaperas R."/>
            <person name="Nikolaivits E."/>
            <person name="Le Goff G."/>
            <person name="Ouazzani J."/>
            <person name="Kotoulas G."/>
            <person name="Topakas E."/>
        </authorList>
    </citation>
    <scope>NUCLEOTIDE SEQUENCE [LARGE SCALE GENOMIC DNA]</scope>
    <source>
        <strain evidence="3 4">TM138-S3</strain>
    </source>
</reference>
<evidence type="ECO:0008006" key="5">
    <source>
        <dbReference type="Google" id="ProtNLM"/>
    </source>
</evidence>
<evidence type="ECO:0000256" key="1">
    <source>
        <dbReference type="SAM" id="Coils"/>
    </source>
</evidence>
<keyword evidence="4" id="KW-1185">Reference proteome</keyword>
<feature type="region of interest" description="Disordered" evidence="2">
    <location>
        <begin position="518"/>
        <end position="579"/>
    </location>
</feature>
<gene>
    <name evidence="3" type="ORF">WHR41_04787</name>
</gene>
<dbReference type="RefSeq" id="XP_069229140.1">
    <property type="nucleotide sequence ID" value="XM_069373393.1"/>
</dbReference>
<evidence type="ECO:0000313" key="3">
    <source>
        <dbReference type="EMBL" id="KAL1586035.1"/>
    </source>
</evidence>
<protein>
    <recommendedName>
        <fullName evidence="5">Frequency clock protein</fullName>
    </recommendedName>
</protein>
<proteinExistence type="predicted"/>
<feature type="region of interest" description="Disordered" evidence="2">
    <location>
        <begin position="265"/>
        <end position="293"/>
    </location>
</feature>
<keyword evidence="1" id="KW-0175">Coiled coil</keyword>
<feature type="compositionally biased region" description="Low complexity" evidence="2">
    <location>
        <begin position="71"/>
        <end position="81"/>
    </location>
</feature>
<comment type="caution">
    <text evidence="3">The sequence shown here is derived from an EMBL/GenBank/DDBJ whole genome shotgun (WGS) entry which is preliminary data.</text>
</comment>
<dbReference type="AlphaFoldDB" id="A0AB34KMQ7"/>
<dbReference type="GeneID" id="96006231"/>
<evidence type="ECO:0000313" key="4">
    <source>
        <dbReference type="Proteomes" id="UP000803884"/>
    </source>
</evidence>
<feature type="compositionally biased region" description="Polar residues" evidence="2">
    <location>
        <begin position="265"/>
        <end position="276"/>
    </location>
</feature>
<feature type="compositionally biased region" description="Polar residues" evidence="2">
    <location>
        <begin position="84"/>
        <end position="111"/>
    </location>
</feature>
<accession>A0AB34KMQ7</accession>
<dbReference type="EMBL" id="JAAQHG020000016">
    <property type="protein sequence ID" value="KAL1586035.1"/>
    <property type="molecule type" value="Genomic_DNA"/>
</dbReference>
<feature type="compositionally biased region" description="Acidic residues" evidence="2">
    <location>
        <begin position="1006"/>
        <end position="1019"/>
    </location>
</feature>
<feature type="compositionally biased region" description="Basic and acidic residues" evidence="2">
    <location>
        <begin position="955"/>
        <end position="973"/>
    </location>
</feature>
<feature type="compositionally biased region" description="Polar residues" evidence="2">
    <location>
        <begin position="400"/>
        <end position="411"/>
    </location>
</feature>
<feature type="compositionally biased region" description="Acidic residues" evidence="2">
    <location>
        <begin position="841"/>
        <end position="851"/>
    </location>
</feature>
<dbReference type="GO" id="GO:0007623">
    <property type="term" value="P:circadian rhythm"/>
    <property type="evidence" value="ECO:0007669"/>
    <property type="project" value="InterPro"/>
</dbReference>
<dbReference type="GO" id="GO:0005634">
    <property type="term" value="C:nucleus"/>
    <property type="evidence" value="ECO:0007669"/>
    <property type="project" value="InterPro"/>
</dbReference>
<name>A0AB34KMQ7_9PEZI</name>
<feature type="compositionally biased region" description="Basic and acidic residues" evidence="2">
    <location>
        <begin position="428"/>
        <end position="442"/>
    </location>
</feature>
<feature type="compositionally biased region" description="Polar residues" evidence="2">
    <location>
        <begin position="558"/>
        <end position="575"/>
    </location>
</feature>
<evidence type="ECO:0000256" key="2">
    <source>
        <dbReference type="SAM" id="MobiDB-lite"/>
    </source>
</evidence>
<feature type="region of interest" description="Disordered" evidence="2">
    <location>
        <begin position="1"/>
        <end position="140"/>
    </location>
</feature>
<organism evidence="3 4">
    <name type="scientific">Cladosporium halotolerans</name>
    <dbReference type="NCBI Taxonomy" id="1052096"/>
    <lineage>
        <taxon>Eukaryota</taxon>
        <taxon>Fungi</taxon>
        <taxon>Dikarya</taxon>
        <taxon>Ascomycota</taxon>
        <taxon>Pezizomycotina</taxon>
        <taxon>Dothideomycetes</taxon>
        <taxon>Dothideomycetidae</taxon>
        <taxon>Cladosporiales</taxon>
        <taxon>Cladosporiaceae</taxon>
        <taxon>Cladosporium</taxon>
    </lineage>
</organism>
<sequence>MSNPKQRNAMLSTEPRQPSRLNPRRISATRSVSLRHSPGAAASRSYGQKRDISQACSEKTDDHTSLKAENSDSSPSSLLPLTGRDSSGETSNADRWFDQSNNDVRDNSASFADNDPPFFMRNGSSSESPPDVGSRGPVGAQSLPLRTGLMNLGTDGGSSNEDFRGVIDDLTIENKKLKRRLKKYEKLHDAHLKNEKLFEIRIHGLEPEKKRELEDLLRTFAGSLSTKHTPEFPADGYEGLRSALKTHQTASSHTSLLNTDSAYASMSASGQGSSVPSGGDSRHKSLAQAAKSRQQNINSFLHNIPEGLLPQQHPEAMSERVKKKLVVRRLEQIFAGTDALAGPHHQALQQQDVSQMAAHADRTAIEARGQQAVLEGQREAAIMQNETEEPVDNRKKRLAPNSQAVNSQQSEDIAETDFAQQSSDANSEEQRPTRPLDLDPDRAQVPSENLRYIRHLGFSPQDPEGQRTPEEGHGWVYLNLLVNMAQLHTIHVTPEFVRKAVTDCSDHFEVSADGRKVRWRGGPSLTRGSSYGGDSSRERTDEDDAQSPRKKLKVAHGSLQNGRNTSSKHASSTRKPQQELGRLMYTPLFSHRSNSASSEFSSDVSDGEDSPYKMQNMHQIGGESSAMTSSGVRTATKQKKPKTHDSGPIIFYNNAGFCTDLSGDAVHNGNTDAPSYKLPTVAPVGSIATMDTPGTLFETRGPLEEAKNLPEPMDLADNPIPDSLELSFPKHSPPQRKDGMHTAPHVDLEVTGMGGVYPADNFAITVESRHSVIDQAEAPAVPVHNTTKNLPGRFASIIQGDNPQRKIRAAVTQQYLNVQRTEHPPSVLPPALCYMPSAESSNDDVSEEADEMSLSPASPNAFPPSAAPQTLHLPDGDSEDSDEEMASDESEASDAESDGSLDLLATAREADPEAVLRKERQYDAEMAERLAEDIPPGSSAATAGGGSGFASPADGVDKREYRQALKDARERQKGNAKGPAPAPPSLEHAHTSDSMDVQGIAGSDASVDEADDEDDGSGS</sequence>
<feature type="compositionally biased region" description="Polar residues" evidence="2">
    <location>
        <begin position="1"/>
        <end position="20"/>
    </location>
</feature>
<feature type="compositionally biased region" description="Acidic residues" evidence="2">
    <location>
        <begin position="876"/>
        <end position="899"/>
    </location>
</feature>
<dbReference type="InterPro" id="IPR018554">
    <property type="entry name" value="FRQ"/>
</dbReference>
<feature type="coiled-coil region" evidence="1">
    <location>
        <begin position="160"/>
        <end position="194"/>
    </location>
</feature>
<dbReference type="GO" id="GO:0006355">
    <property type="term" value="P:regulation of DNA-templated transcription"/>
    <property type="evidence" value="ECO:0007669"/>
    <property type="project" value="InterPro"/>
</dbReference>
<feature type="compositionally biased region" description="Basic and acidic residues" evidence="2">
    <location>
        <begin position="48"/>
        <end position="70"/>
    </location>
</feature>
<feature type="compositionally biased region" description="Basic and acidic residues" evidence="2">
    <location>
        <begin position="908"/>
        <end position="932"/>
    </location>
</feature>
<feature type="region of interest" description="Disordered" evidence="2">
    <location>
        <begin position="383"/>
        <end position="444"/>
    </location>
</feature>
<dbReference type="Pfam" id="PF09421">
    <property type="entry name" value="FRQ"/>
    <property type="match status" value="1"/>
</dbReference>
<feature type="region of interest" description="Disordered" evidence="2">
    <location>
        <begin position="821"/>
        <end position="1019"/>
    </location>
</feature>